<dbReference type="EMBL" id="BLLK01000069">
    <property type="protein sequence ID" value="GFH60405.1"/>
    <property type="molecule type" value="Genomic_DNA"/>
</dbReference>
<evidence type="ECO:0000313" key="3">
    <source>
        <dbReference type="Proteomes" id="UP001054902"/>
    </source>
</evidence>
<evidence type="ECO:0000313" key="2">
    <source>
        <dbReference type="EMBL" id="GFH60405.1"/>
    </source>
</evidence>
<dbReference type="AlphaFoldDB" id="A0AAD3DBP1"/>
<keyword evidence="1" id="KW-0812">Transmembrane</keyword>
<accession>A0AAD3DBP1</accession>
<keyword evidence="3" id="KW-1185">Reference proteome</keyword>
<protein>
    <submittedName>
        <fullName evidence="2">Uncharacterized protein</fullName>
    </submittedName>
</protein>
<name>A0AAD3DBP1_9STRA</name>
<comment type="caution">
    <text evidence="2">The sequence shown here is derived from an EMBL/GenBank/DDBJ whole genome shotgun (WGS) entry which is preliminary data.</text>
</comment>
<evidence type="ECO:0000256" key="1">
    <source>
        <dbReference type="SAM" id="Phobius"/>
    </source>
</evidence>
<organism evidence="2 3">
    <name type="scientific">Chaetoceros tenuissimus</name>
    <dbReference type="NCBI Taxonomy" id="426638"/>
    <lineage>
        <taxon>Eukaryota</taxon>
        <taxon>Sar</taxon>
        <taxon>Stramenopiles</taxon>
        <taxon>Ochrophyta</taxon>
        <taxon>Bacillariophyta</taxon>
        <taxon>Coscinodiscophyceae</taxon>
        <taxon>Chaetocerotophycidae</taxon>
        <taxon>Chaetocerotales</taxon>
        <taxon>Chaetocerotaceae</taxon>
        <taxon>Chaetoceros</taxon>
    </lineage>
</organism>
<gene>
    <name evidence="2" type="ORF">CTEN210_16881</name>
</gene>
<proteinExistence type="predicted"/>
<dbReference type="Proteomes" id="UP001054902">
    <property type="component" value="Unassembled WGS sequence"/>
</dbReference>
<sequence length="179" mass="19710">MKKTLNTLYDLFTHAHCTDSDAESAIAEERNADDDFGSDDISYLRVMSNALEESDLPAQQVEAPTASNDTISAVIDDQPMPTSEIQENRPLMKNVGIQVNLDQEEELSNKEVDNYTYAVDEKSEENTGGVEGISGIEYERIVSSLVSQDDDWMTTELVPIVAASIAAMFAAILMRKTHG</sequence>
<keyword evidence="1" id="KW-1133">Transmembrane helix</keyword>
<reference evidence="2 3" key="1">
    <citation type="journal article" date="2021" name="Sci. Rep.">
        <title>The genome of the diatom Chaetoceros tenuissimus carries an ancient integrated fragment of an extant virus.</title>
        <authorList>
            <person name="Hongo Y."/>
            <person name="Kimura K."/>
            <person name="Takaki Y."/>
            <person name="Yoshida Y."/>
            <person name="Baba S."/>
            <person name="Kobayashi G."/>
            <person name="Nagasaki K."/>
            <person name="Hano T."/>
            <person name="Tomaru Y."/>
        </authorList>
    </citation>
    <scope>NUCLEOTIDE SEQUENCE [LARGE SCALE GENOMIC DNA]</scope>
    <source>
        <strain evidence="2 3">NIES-3715</strain>
    </source>
</reference>
<keyword evidence="1" id="KW-0472">Membrane</keyword>
<feature type="transmembrane region" description="Helical" evidence="1">
    <location>
        <begin position="157"/>
        <end position="174"/>
    </location>
</feature>